<dbReference type="GO" id="GO:0016787">
    <property type="term" value="F:hydrolase activity"/>
    <property type="evidence" value="ECO:0007669"/>
    <property type="project" value="UniProtKB-KW"/>
</dbReference>
<dbReference type="Gene3D" id="2.130.10.10">
    <property type="entry name" value="YVTN repeat-like/Quinoprotein amine dehydrogenase"/>
    <property type="match status" value="1"/>
</dbReference>
<dbReference type="PANTHER" id="PTHR43739:SF5">
    <property type="entry name" value="EXO-ALPHA-SIALIDASE"/>
    <property type="match status" value="1"/>
</dbReference>
<accession>A0ABQ4BW82</accession>
<dbReference type="Proteomes" id="UP000624325">
    <property type="component" value="Unassembled WGS sequence"/>
</dbReference>
<feature type="transmembrane region" description="Helical" evidence="1">
    <location>
        <begin position="16"/>
        <end position="37"/>
    </location>
</feature>
<keyword evidence="1" id="KW-0812">Transmembrane</keyword>
<evidence type="ECO:0000313" key="2">
    <source>
        <dbReference type="EMBL" id="GIF54788.1"/>
    </source>
</evidence>
<comment type="caution">
    <text evidence="2">The sequence shown here is derived from an EMBL/GenBank/DDBJ whole genome shotgun (WGS) entry which is preliminary data.</text>
</comment>
<dbReference type="InterPro" id="IPR052025">
    <property type="entry name" value="Xyloglucanase_GH74"/>
</dbReference>
<keyword evidence="3" id="KW-1185">Reference proteome</keyword>
<sequence length="399" mass="42786">MNAAIKIDWCGRKRTLFMSAIIPPSVGALLSVVARILSPMTVLLAIGTSKGLFLATSGNRADWEVSGPHFPMTSIYAVGIDRRRAAPRLLVGVDSSHFGPSVATSDDLGQTWSEPDAAPVAFPADTDTSLVRVWQLAPGPESEPDVVYAGTQPSALFRSDDGGRTFTLVRPLWDHPHRPDWGAGFGGQAIHTILPHPADPARVLVAMSTGGVYRTSDGGESWSPGNAGIRAGFFPDPFPEFGQCVHKVARDAGDPTRLYAQNHGGVYRSDDEGATWSSIAEGLPSDFGFPIVTHPAKPATLWTFPLSADSHRFPPDHRCRVFRSTDAGDSWQALSAGLPTEPFYPTVLRDAMCTDNATPGGVYFGTRSGEVWSSRDEGESWVRVAAHLPDVLSVKAAEL</sequence>
<keyword evidence="1" id="KW-0472">Membrane</keyword>
<dbReference type="InterPro" id="IPR015943">
    <property type="entry name" value="WD40/YVTN_repeat-like_dom_sf"/>
</dbReference>
<protein>
    <submittedName>
        <fullName evidence="2">Glycosyl hydrolase</fullName>
    </submittedName>
</protein>
<dbReference type="SUPFAM" id="SSF110296">
    <property type="entry name" value="Oligoxyloglucan reducing end-specific cellobiohydrolase"/>
    <property type="match status" value="1"/>
</dbReference>
<dbReference type="PANTHER" id="PTHR43739">
    <property type="entry name" value="XYLOGLUCANASE (EUROFUNG)"/>
    <property type="match status" value="1"/>
</dbReference>
<organism evidence="2 3">
    <name type="scientific">Asanoa iriomotensis</name>
    <dbReference type="NCBI Taxonomy" id="234613"/>
    <lineage>
        <taxon>Bacteria</taxon>
        <taxon>Bacillati</taxon>
        <taxon>Actinomycetota</taxon>
        <taxon>Actinomycetes</taxon>
        <taxon>Micromonosporales</taxon>
        <taxon>Micromonosporaceae</taxon>
        <taxon>Asanoa</taxon>
    </lineage>
</organism>
<keyword evidence="2" id="KW-0378">Hydrolase</keyword>
<dbReference type="CDD" id="cd15482">
    <property type="entry name" value="Sialidase_non-viral"/>
    <property type="match status" value="1"/>
</dbReference>
<keyword evidence="1" id="KW-1133">Transmembrane helix</keyword>
<evidence type="ECO:0000256" key="1">
    <source>
        <dbReference type="SAM" id="Phobius"/>
    </source>
</evidence>
<reference evidence="2 3" key="1">
    <citation type="submission" date="2021-01" db="EMBL/GenBank/DDBJ databases">
        <title>Whole genome shotgun sequence of Asanoa iriomotensis NBRC 100142.</title>
        <authorList>
            <person name="Komaki H."/>
            <person name="Tamura T."/>
        </authorList>
    </citation>
    <scope>NUCLEOTIDE SEQUENCE [LARGE SCALE GENOMIC DNA]</scope>
    <source>
        <strain evidence="2 3">NBRC 100142</strain>
    </source>
</reference>
<evidence type="ECO:0000313" key="3">
    <source>
        <dbReference type="Proteomes" id="UP000624325"/>
    </source>
</evidence>
<dbReference type="EMBL" id="BONC01000004">
    <property type="protein sequence ID" value="GIF54788.1"/>
    <property type="molecule type" value="Genomic_DNA"/>
</dbReference>
<gene>
    <name evidence="2" type="ORF">Air01nite_08830</name>
</gene>
<proteinExistence type="predicted"/>
<name>A0ABQ4BW82_9ACTN</name>